<reference evidence="2 3" key="1">
    <citation type="submission" date="2024-03" db="EMBL/GenBank/DDBJ databases">
        <title>Complete genome sequence of the green alga Chloropicon roscoffensis RCC1871.</title>
        <authorList>
            <person name="Lemieux C."/>
            <person name="Pombert J.-F."/>
            <person name="Otis C."/>
            <person name="Turmel M."/>
        </authorList>
    </citation>
    <scope>NUCLEOTIDE SEQUENCE [LARGE SCALE GENOMIC DNA]</scope>
    <source>
        <strain evidence="2 3">RCC1871</strain>
    </source>
</reference>
<keyword evidence="1" id="KW-0472">Membrane</keyword>
<dbReference type="GO" id="GO:0046521">
    <property type="term" value="P:sphingoid catabolic process"/>
    <property type="evidence" value="ECO:0007669"/>
    <property type="project" value="TreeGrafter"/>
</dbReference>
<dbReference type="PANTHER" id="PTHR28026">
    <property type="entry name" value="DUF962 DOMAIN PROTEIN (AFU_ORTHOLOGUE AFUA_8G05310)"/>
    <property type="match status" value="1"/>
</dbReference>
<evidence type="ECO:0000256" key="1">
    <source>
        <dbReference type="SAM" id="Phobius"/>
    </source>
</evidence>
<feature type="transmembrane region" description="Helical" evidence="1">
    <location>
        <begin position="43"/>
        <end position="63"/>
    </location>
</feature>
<dbReference type="InterPro" id="IPR009305">
    <property type="entry name" value="Mpo1-like"/>
</dbReference>
<dbReference type="GO" id="GO:0016020">
    <property type="term" value="C:membrane"/>
    <property type="evidence" value="ECO:0007669"/>
    <property type="project" value="GOC"/>
</dbReference>
<feature type="transmembrane region" description="Helical" evidence="1">
    <location>
        <begin position="97"/>
        <end position="115"/>
    </location>
</feature>
<evidence type="ECO:0000313" key="3">
    <source>
        <dbReference type="Proteomes" id="UP001472866"/>
    </source>
</evidence>
<dbReference type="Pfam" id="PF06127">
    <property type="entry name" value="Mpo1-like"/>
    <property type="match status" value="1"/>
</dbReference>
<organism evidence="2 3">
    <name type="scientific">Chloropicon roscoffensis</name>
    <dbReference type="NCBI Taxonomy" id="1461544"/>
    <lineage>
        <taxon>Eukaryota</taxon>
        <taxon>Viridiplantae</taxon>
        <taxon>Chlorophyta</taxon>
        <taxon>Chloropicophyceae</taxon>
        <taxon>Chloropicales</taxon>
        <taxon>Chloropicaceae</taxon>
        <taxon>Chloropicon</taxon>
    </lineage>
</organism>
<dbReference type="Proteomes" id="UP001472866">
    <property type="component" value="Chromosome 17"/>
</dbReference>
<keyword evidence="1" id="KW-0812">Transmembrane</keyword>
<protein>
    <submittedName>
        <fullName evidence="2">DUF962 domain-containing protein</fullName>
    </submittedName>
</protein>
<feature type="transmembrane region" description="Helical" evidence="1">
    <location>
        <begin position="160"/>
        <end position="180"/>
    </location>
</feature>
<dbReference type="AlphaFoldDB" id="A0AAX4PMB7"/>
<name>A0AAX4PMB7_9CHLO</name>
<keyword evidence="1" id="KW-1133">Transmembrane helix</keyword>
<evidence type="ECO:0000313" key="2">
    <source>
        <dbReference type="EMBL" id="WZN67036.1"/>
    </source>
</evidence>
<sequence length="203" mass="22424">MVARTRAASAKAGGPHGGGDDGGFLVERLAFYESYHSNAANKVIHVICIPLIVWSVLVALRLVTFSVPNVTGFEANLGLLTTIAYGMFYLAADKSAGFTWCLFVGAPLYWLANQFAESPATTSSKLWWAFGAFVFGFYVQIHAGHYVFEKRKPALMDGFAEAMLSAPLFVWLEVIFFFGFRKDLREAVERKARVLIASYEKAS</sequence>
<proteinExistence type="predicted"/>
<accession>A0AAX4PMB7</accession>
<gene>
    <name evidence="2" type="ORF">HKI87_17g86080</name>
</gene>
<feature type="transmembrane region" description="Helical" evidence="1">
    <location>
        <begin position="127"/>
        <end position="148"/>
    </location>
</feature>
<keyword evidence="3" id="KW-1185">Reference proteome</keyword>
<dbReference type="PANTHER" id="PTHR28026:SF9">
    <property type="entry name" value="2-HYDROXY-PALMITIC ACID DIOXYGENASE MPO1"/>
    <property type="match status" value="1"/>
</dbReference>
<dbReference type="EMBL" id="CP151517">
    <property type="protein sequence ID" value="WZN67036.1"/>
    <property type="molecule type" value="Genomic_DNA"/>
</dbReference>
<dbReference type="GO" id="GO:0005783">
    <property type="term" value="C:endoplasmic reticulum"/>
    <property type="evidence" value="ECO:0007669"/>
    <property type="project" value="TreeGrafter"/>
</dbReference>